<dbReference type="InterPro" id="IPR002110">
    <property type="entry name" value="Ankyrin_rpt"/>
</dbReference>
<keyword evidence="5" id="KW-1185">Reference proteome</keyword>
<dbReference type="InterPro" id="IPR036770">
    <property type="entry name" value="Ankyrin_rpt-contain_sf"/>
</dbReference>
<dbReference type="PANTHER" id="PTHR24178:SF9">
    <property type="entry name" value="ANK_REP_REGION DOMAIN-CONTAINING PROTEIN"/>
    <property type="match status" value="1"/>
</dbReference>
<feature type="repeat" description="ANK" evidence="3">
    <location>
        <begin position="114"/>
        <end position="144"/>
    </location>
</feature>
<feature type="repeat" description="ANK" evidence="3">
    <location>
        <begin position="14"/>
        <end position="46"/>
    </location>
</feature>
<gene>
    <name evidence="4" type="ORF">SLS58_007100</name>
</gene>
<keyword evidence="2 3" id="KW-0040">ANK repeat</keyword>
<proteinExistence type="predicted"/>
<feature type="repeat" description="ANK" evidence="3">
    <location>
        <begin position="146"/>
        <end position="178"/>
    </location>
</feature>
<dbReference type="EMBL" id="JAKEKT020000052">
    <property type="protein sequence ID" value="KAL1640284.1"/>
    <property type="molecule type" value="Genomic_DNA"/>
</dbReference>
<evidence type="ECO:0000256" key="2">
    <source>
        <dbReference type="ARBA" id="ARBA00023043"/>
    </source>
</evidence>
<feature type="repeat" description="ANK" evidence="3">
    <location>
        <begin position="280"/>
        <end position="312"/>
    </location>
</feature>
<dbReference type="PROSITE" id="PS50088">
    <property type="entry name" value="ANK_REPEAT"/>
    <property type="match status" value="5"/>
</dbReference>
<dbReference type="PROSITE" id="PS50297">
    <property type="entry name" value="ANK_REP_REGION"/>
    <property type="match status" value="4"/>
</dbReference>
<dbReference type="SMART" id="SM00248">
    <property type="entry name" value="ANK"/>
    <property type="match status" value="9"/>
</dbReference>
<evidence type="ECO:0000256" key="1">
    <source>
        <dbReference type="ARBA" id="ARBA00022737"/>
    </source>
</evidence>
<evidence type="ECO:0000313" key="5">
    <source>
        <dbReference type="Proteomes" id="UP001521184"/>
    </source>
</evidence>
<comment type="caution">
    <text evidence="4">The sequence shown here is derived from an EMBL/GenBank/DDBJ whole genome shotgun (WGS) entry which is preliminary data.</text>
</comment>
<name>A0ABR3TL36_9PEZI</name>
<accession>A0ABR3TL36</accession>
<evidence type="ECO:0000256" key="3">
    <source>
        <dbReference type="PROSITE-ProRule" id="PRU00023"/>
    </source>
</evidence>
<protein>
    <submittedName>
        <fullName evidence="4">Uncharacterized protein</fullName>
    </submittedName>
</protein>
<keyword evidence="1" id="KW-0677">Repeat</keyword>
<organism evidence="4 5">
    <name type="scientific">Diplodia intermedia</name>
    <dbReference type="NCBI Taxonomy" id="856260"/>
    <lineage>
        <taxon>Eukaryota</taxon>
        <taxon>Fungi</taxon>
        <taxon>Dikarya</taxon>
        <taxon>Ascomycota</taxon>
        <taxon>Pezizomycotina</taxon>
        <taxon>Dothideomycetes</taxon>
        <taxon>Dothideomycetes incertae sedis</taxon>
        <taxon>Botryosphaeriales</taxon>
        <taxon>Botryosphaeriaceae</taxon>
        <taxon>Diplodia</taxon>
    </lineage>
</organism>
<dbReference type="SUPFAM" id="SSF48403">
    <property type="entry name" value="Ankyrin repeat"/>
    <property type="match status" value="1"/>
</dbReference>
<dbReference type="PANTHER" id="PTHR24178">
    <property type="entry name" value="MOLTING PROTEIN MLT-4"/>
    <property type="match status" value="1"/>
</dbReference>
<dbReference type="Gene3D" id="1.25.40.20">
    <property type="entry name" value="Ankyrin repeat-containing domain"/>
    <property type="match status" value="3"/>
</dbReference>
<dbReference type="Pfam" id="PF00023">
    <property type="entry name" value="Ank"/>
    <property type="match status" value="1"/>
</dbReference>
<sequence>MLLDHGADVNYVGKSGSTLAIAAANGNFKLVKLLVERGADVNRRAGEEDTTALNGAIISKAGIEIITYLLDNGADVNVRTPQTAPIYDVCYTGDVEILRLLIERGVELNISVGNGWTPLHAAYQNAELVRVLLDAGAEIDKIHKESGVSALFLAALGDHEKTVRVMLQYNADINLRSHPVAYHQMDGYTALSSAVLSDRVDNARLLLEAGADLDIKHDDGTFILQDVKGEEMMRTVMEFRPDLTLEDEQGRTVLHSLVFSLPLTKILVHGGCNIDRTDKNGYTPLLGATALSRVEVMRFLIKRGANVNASSAYGSPLNLACFNTSLEAVKALVEAGADVDKGWNTHILSLLMG</sequence>
<dbReference type="Proteomes" id="UP001521184">
    <property type="component" value="Unassembled WGS sequence"/>
</dbReference>
<dbReference type="Pfam" id="PF12796">
    <property type="entry name" value="Ank_2"/>
    <property type="match status" value="3"/>
</dbReference>
<reference evidence="4 5" key="1">
    <citation type="journal article" date="2023" name="Plant Dis.">
        <title>First Report of Diplodia intermedia Causing Canker and Dieback Diseases on Apple Trees in Canada.</title>
        <authorList>
            <person name="Ellouze W."/>
            <person name="Ilyukhin E."/>
            <person name="Sulman M."/>
            <person name="Ali S."/>
        </authorList>
    </citation>
    <scope>NUCLEOTIDE SEQUENCE [LARGE SCALE GENOMIC DNA]</scope>
    <source>
        <strain evidence="4 5">M45-28</strain>
    </source>
</reference>
<evidence type="ECO:0000313" key="4">
    <source>
        <dbReference type="EMBL" id="KAL1640284.1"/>
    </source>
</evidence>
<feature type="repeat" description="ANK" evidence="3">
    <location>
        <begin position="186"/>
        <end position="218"/>
    </location>
</feature>